<proteinExistence type="predicted"/>
<dbReference type="Proteomes" id="UP000887013">
    <property type="component" value="Unassembled WGS sequence"/>
</dbReference>
<protein>
    <submittedName>
        <fullName evidence="1">Uncharacterized protein</fullName>
    </submittedName>
</protein>
<dbReference type="AlphaFoldDB" id="A0A8X6N453"/>
<organism evidence="1 2">
    <name type="scientific">Nephila pilipes</name>
    <name type="common">Giant wood spider</name>
    <name type="synonym">Nephila maculata</name>
    <dbReference type="NCBI Taxonomy" id="299642"/>
    <lineage>
        <taxon>Eukaryota</taxon>
        <taxon>Metazoa</taxon>
        <taxon>Ecdysozoa</taxon>
        <taxon>Arthropoda</taxon>
        <taxon>Chelicerata</taxon>
        <taxon>Arachnida</taxon>
        <taxon>Araneae</taxon>
        <taxon>Araneomorphae</taxon>
        <taxon>Entelegynae</taxon>
        <taxon>Araneoidea</taxon>
        <taxon>Nephilidae</taxon>
        <taxon>Nephila</taxon>
    </lineage>
</organism>
<evidence type="ECO:0000313" key="1">
    <source>
        <dbReference type="EMBL" id="GFS93685.1"/>
    </source>
</evidence>
<evidence type="ECO:0000313" key="2">
    <source>
        <dbReference type="Proteomes" id="UP000887013"/>
    </source>
</evidence>
<dbReference type="EMBL" id="BMAW01100183">
    <property type="protein sequence ID" value="GFS93685.1"/>
    <property type="molecule type" value="Genomic_DNA"/>
</dbReference>
<name>A0A8X6N453_NEPPI</name>
<comment type="caution">
    <text evidence="1">The sequence shown here is derived from an EMBL/GenBank/DDBJ whole genome shotgun (WGS) entry which is preliminary data.</text>
</comment>
<sequence length="88" mass="9983">MIDQKSGCLIQLEKGSHEASSLISKTFLFLWKRTLTPETSIATLLSQGSDDSLRGSFPQHSFKIERSPESRNEKERWLGFSLSTRVPQ</sequence>
<reference evidence="1" key="1">
    <citation type="submission" date="2020-08" db="EMBL/GenBank/DDBJ databases">
        <title>Multicomponent nature underlies the extraordinary mechanical properties of spider dragline silk.</title>
        <authorList>
            <person name="Kono N."/>
            <person name="Nakamura H."/>
            <person name="Mori M."/>
            <person name="Yoshida Y."/>
            <person name="Ohtoshi R."/>
            <person name="Malay A.D."/>
            <person name="Moran D.A.P."/>
            <person name="Tomita M."/>
            <person name="Numata K."/>
            <person name="Arakawa K."/>
        </authorList>
    </citation>
    <scope>NUCLEOTIDE SEQUENCE</scope>
</reference>
<gene>
    <name evidence="1" type="ORF">NPIL_176241</name>
</gene>
<keyword evidence="2" id="KW-1185">Reference proteome</keyword>
<accession>A0A8X6N453</accession>